<dbReference type="PANTHER" id="PTHR47185:SF2">
    <property type="entry name" value="FUNGAL PROTEIN"/>
    <property type="match status" value="1"/>
</dbReference>
<gene>
    <name evidence="3" type="ORF">ABVK25_003005</name>
</gene>
<feature type="domain" description="PX-associated" evidence="2">
    <location>
        <begin position="7"/>
        <end position="126"/>
    </location>
</feature>
<accession>A0ABR4BIF8</accession>
<dbReference type="InterPro" id="IPR024555">
    <property type="entry name" value="PX-associated"/>
</dbReference>
<evidence type="ECO:0000313" key="3">
    <source>
        <dbReference type="EMBL" id="KAL2056611.1"/>
    </source>
</evidence>
<reference evidence="3 4" key="1">
    <citation type="submission" date="2024-09" db="EMBL/GenBank/DDBJ databases">
        <title>Rethinking Asexuality: The Enigmatic Case of Functional Sexual Genes in Lepraria (Stereocaulaceae).</title>
        <authorList>
            <person name="Doellman M."/>
            <person name="Sun Y."/>
            <person name="Barcenas-Pena A."/>
            <person name="Lumbsch H.T."/>
            <person name="Grewe F."/>
        </authorList>
    </citation>
    <scope>NUCLEOTIDE SEQUENCE [LARGE SCALE GENOMIC DNA]</scope>
    <source>
        <strain evidence="3 4">Grewe 0041</strain>
    </source>
</reference>
<proteinExistence type="predicted"/>
<keyword evidence="4" id="KW-1185">Reference proteome</keyword>
<organism evidence="3 4">
    <name type="scientific">Lepraria finkii</name>
    <dbReference type="NCBI Taxonomy" id="1340010"/>
    <lineage>
        <taxon>Eukaryota</taxon>
        <taxon>Fungi</taxon>
        <taxon>Dikarya</taxon>
        <taxon>Ascomycota</taxon>
        <taxon>Pezizomycotina</taxon>
        <taxon>Lecanoromycetes</taxon>
        <taxon>OSLEUM clade</taxon>
        <taxon>Lecanoromycetidae</taxon>
        <taxon>Lecanorales</taxon>
        <taxon>Lecanorineae</taxon>
        <taxon>Stereocaulaceae</taxon>
        <taxon>Lepraria</taxon>
    </lineage>
</organism>
<evidence type="ECO:0000259" key="2">
    <source>
        <dbReference type="Pfam" id="PF12828"/>
    </source>
</evidence>
<dbReference type="Pfam" id="PF12828">
    <property type="entry name" value="PXB"/>
    <property type="match status" value="1"/>
</dbReference>
<evidence type="ECO:0000259" key="1">
    <source>
        <dbReference type="Pfam" id="PF12825"/>
    </source>
</evidence>
<dbReference type="EMBL" id="JBHFEH010000007">
    <property type="protein sequence ID" value="KAL2056611.1"/>
    <property type="molecule type" value="Genomic_DNA"/>
</dbReference>
<dbReference type="InterPro" id="IPR047168">
    <property type="entry name" value="LEC1-like"/>
</dbReference>
<protein>
    <submittedName>
        <fullName evidence="3">Uncharacterized protein</fullName>
    </submittedName>
</protein>
<dbReference type="Proteomes" id="UP001590951">
    <property type="component" value="Unassembled WGS sequence"/>
</dbReference>
<dbReference type="PANTHER" id="PTHR47185">
    <property type="entry name" value="PX DOMAIN-CONTAINING PROTEIN YPR097W"/>
    <property type="match status" value="1"/>
</dbReference>
<dbReference type="Pfam" id="PF12825">
    <property type="entry name" value="DUF3818"/>
    <property type="match status" value="2"/>
</dbReference>
<feature type="domain" description="PX" evidence="1">
    <location>
        <begin position="388"/>
        <end position="513"/>
    </location>
</feature>
<name>A0ABR4BIF8_9LECA</name>
<evidence type="ECO:0000313" key="4">
    <source>
        <dbReference type="Proteomes" id="UP001590951"/>
    </source>
</evidence>
<sequence>MESEMASQQLTPTQAHALFDILTHHESYTEIQALKEAKTIATFGAPLEPENRDASSSTLIEILLQRFILVLPGIRDVTPEFWTRNIKGLAAALDEVNLSESYDKSSIGIRKTLSTAIAAMVEYVSRGTLGGYPKAEPQGDRQYDTSKPDDVIAAWDDFLQQIIYGDMLNKMFAKAAETDQLSDHEPVVQAAHEYAIVMCEPQRVPILLIGANYKTLQGLMRCRLASFLHYTLIVSPRGQSILPLVTRAHNLAPYFLIRQTLKVGNAASMLSGMVKLVLAKMNMSTVTTWFGGQGSDAGMNLLQQIISTILSSDSSELKKRAVRIEKDKEAPSKEILDELRAYGAMQAEEQRKCRTESEVMPKSIVNAILSQSTNPESLSEKQHKLALDYLAIQLAIRDREQLINVLCNHQPDLLTSSIRIMVGAYEPIIRALHQAYDLSGGISDLEAFMTDFINISKVETKNGQCKAPSVEDYVNLLHKHQESSHRFIHQVLKNGKELSQWYHEYADHAAKQYRQEITQKSADEEHPGNAAAGDFSPQLQSLISALSEEDKSVVLQEVDKHTAYLSALTETSNTRMKAVVRHISEDKSETFFGPGMYLSRWQALMDETPITPATPEGLVRHGKDDSVKDATRVDTDGAMKGTAEAVAEVEDPHLTPPGVSNTVRLLVPGFCDALRSLGVN</sequence>
<feature type="domain" description="PX" evidence="1">
    <location>
        <begin position="212"/>
        <end position="382"/>
    </location>
</feature>
<comment type="caution">
    <text evidence="3">The sequence shown here is derived from an EMBL/GenBank/DDBJ whole genome shotgun (WGS) entry which is preliminary data.</text>
</comment>
<dbReference type="InterPro" id="IPR024554">
    <property type="entry name" value="LEC1-like_C"/>
</dbReference>